<evidence type="ECO:0000313" key="4">
    <source>
        <dbReference type="Proteomes" id="UP000821866"/>
    </source>
</evidence>
<evidence type="ECO:0008006" key="5">
    <source>
        <dbReference type="Google" id="ProtNLM"/>
    </source>
</evidence>
<evidence type="ECO:0000256" key="2">
    <source>
        <dbReference type="SAM" id="Phobius"/>
    </source>
</evidence>
<reference evidence="3" key="1">
    <citation type="journal article" date="2020" name="Cell">
        <title>Large-Scale Comparative Analyses of Tick Genomes Elucidate Their Genetic Diversity and Vector Capacities.</title>
        <authorList>
            <consortium name="Tick Genome and Microbiome Consortium (TIGMIC)"/>
            <person name="Jia N."/>
            <person name="Wang J."/>
            <person name="Shi W."/>
            <person name="Du L."/>
            <person name="Sun Y."/>
            <person name="Zhan W."/>
            <person name="Jiang J.F."/>
            <person name="Wang Q."/>
            <person name="Zhang B."/>
            <person name="Ji P."/>
            <person name="Bell-Sakyi L."/>
            <person name="Cui X.M."/>
            <person name="Yuan T.T."/>
            <person name="Jiang B.G."/>
            <person name="Yang W.F."/>
            <person name="Lam T.T."/>
            <person name="Chang Q.C."/>
            <person name="Ding S.J."/>
            <person name="Wang X.J."/>
            <person name="Zhu J.G."/>
            <person name="Ruan X.D."/>
            <person name="Zhao L."/>
            <person name="Wei J.T."/>
            <person name="Ye R.Z."/>
            <person name="Que T.C."/>
            <person name="Du C.H."/>
            <person name="Zhou Y.H."/>
            <person name="Cheng J.X."/>
            <person name="Dai P.F."/>
            <person name="Guo W.B."/>
            <person name="Han X.H."/>
            <person name="Huang E.J."/>
            <person name="Li L.F."/>
            <person name="Wei W."/>
            <person name="Gao Y.C."/>
            <person name="Liu J.Z."/>
            <person name="Shao H.Z."/>
            <person name="Wang X."/>
            <person name="Wang C.C."/>
            <person name="Yang T.C."/>
            <person name="Huo Q.B."/>
            <person name="Li W."/>
            <person name="Chen H.Y."/>
            <person name="Chen S.E."/>
            <person name="Zhou L.G."/>
            <person name="Ni X.B."/>
            <person name="Tian J.H."/>
            <person name="Sheng Y."/>
            <person name="Liu T."/>
            <person name="Pan Y.S."/>
            <person name="Xia L.Y."/>
            <person name="Li J."/>
            <person name="Zhao F."/>
            <person name="Cao W.C."/>
        </authorList>
    </citation>
    <scope>NUCLEOTIDE SEQUENCE</scope>
    <source>
        <strain evidence="3">Rmic-2018</strain>
    </source>
</reference>
<feature type="region of interest" description="Disordered" evidence="1">
    <location>
        <begin position="112"/>
        <end position="155"/>
    </location>
</feature>
<feature type="transmembrane region" description="Helical" evidence="2">
    <location>
        <begin position="82"/>
        <end position="103"/>
    </location>
</feature>
<gene>
    <name evidence="3" type="ORF">HPB51_013452</name>
</gene>
<keyword evidence="2" id="KW-0472">Membrane</keyword>
<protein>
    <recommendedName>
        <fullName evidence="5">Transmembrane protein</fullName>
    </recommendedName>
</protein>
<sequence length="167" mass="18226">MSVDSSSSSSTTPRLSSLTRLFLCTGTRVAPAAVPPILVSRDAEGNRLRPGRPSDGKRVRWLFWQQRLGGKDEWDVPCSVRALSFAAIALGILTVFVVAALWVTVRNQREASEATSSKETLDTTEYPRVIKPFNGQRKQSPVQSAPAQSLDARRKSSAPLFRVTVAA</sequence>
<proteinExistence type="predicted"/>
<dbReference type="Proteomes" id="UP000821866">
    <property type="component" value="Chromosome 3"/>
</dbReference>
<evidence type="ECO:0000256" key="1">
    <source>
        <dbReference type="SAM" id="MobiDB-lite"/>
    </source>
</evidence>
<feature type="compositionally biased region" description="Polar residues" evidence="1">
    <location>
        <begin position="136"/>
        <end position="147"/>
    </location>
</feature>
<accession>A0A9J6EA41</accession>
<keyword evidence="2" id="KW-1133">Transmembrane helix</keyword>
<reference evidence="3" key="2">
    <citation type="submission" date="2021-09" db="EMBL/GenBank/DDBJ databases">
        <authorList>
            <person name="Jia N."/>
            <person name="Wang J."/>
            <person name="Shi W."/>
            <person name="Du L."/>
            <person name="Sun Y."/>
            <person name="Zhan W."/>
            <person name="Jiang J."/>
            <person name="Wang Q."/>
            <person name="Zhang B."/>
            <person name="Ji P."/>
            <person name="Sakyi L.B."/>
            <person name="Cui X."/>
            <person name="Yuan T."/>
            <person name="Jiang B."/>
            <person name="Yang W."/>
            <person name="Lam T.T.-Y."/>
            <person name="Chang Q."/>
            <person name="Ding S."/>
            <person name="Wang X."/>
            <person name="Zhu J."/>
            <person name="Ruan X."/>
            <person name="Zhao L."/>
            <person name="Wei J."/>
            <person name="Que T."/>
            <person name="Du C."/>
            <person name="Cheng J."/>
            <person name="Dai P."/>
            <person name="Han X."/>
            <person name="Huang E."/>
            <person name="Gao Y."/>
            <person name="Liu J."/>
            <person name="Shao H."/>
            <person name="Ye R."/>
            <person name="Li L."/>
            <person name="Wei W."/>
            <person name="Wang X."/>
            <person name="Wang C."/>
            <person name="Huo Q."/>
            <person name="Li W."/>
            <person name="Guo W."/>
            <person name="Chen H."/>
            <person name="Chen S."/>
            <person name="Zhou L."/>
            <person name="Zhou L."/>
            <person name="Ni X."/>
            <person name="Tian J."/>
            <person name="Zhou Y."/>
            <person name="Sheng Y."/>
            <person name="Liu T."/>
            <person name="Pan Y."/>
            <person name="Xia L."/>
            <person name="Li J."/>
            <person name="Zhao F."/>
            <person name="Cao W."/>
        </authorList>
    </citation>
    <scope>NUCLEOTIDE SEQUENCE</scope>
    <source>
        <strain evidence="3">Rmic-2018</strain>
        <tissue evidence="3">Larvae</tissue>
    </source>
</reference>
<organism evidence="3 4">
    <name type="scientific">Rhipicephalus microplus</name>
    <name type="common">Cattle tick</name>
    <name type="synonym">Boophilus microplus</name>
    <dbReference type="NCBI Taxonomy" id="6941"/>
    <lineage>
        <taxon>Eukaryota</taxon>
        <taxon>Metazoa</taxon>
        <taxon>Ecdysozoa</taxon>
        <taxon>Arthropoda</taxon>
        <taxon>Chelicerata</taxon>
        <taxon>Arachnida</taxon>
        <taxon>Acari</taxon>
        <taxon>Parasitiformes</taxon>
        <taxon>Ixodida</taxon>
        <taxon>Ixodoidea</taxon>
        <taxon>Ixodidae</taxon>
        <taxon>Rhipicephalinae</taxon>
        <taxon>Rhipicephalus</taxon>
        <taxon>Boophilus</taxon>
    </lineage>
</organism>
<keyword evidence="4" id="KW-1185">Reference proteome</keyword>
<comment type="caution">
    <text evidence="3">The sequence shown here is derived from an EMBL/GenBank/DDBJ whole genome shotgun (WGS) entry which is preliminary data.</text>
</comment>
<name>A0A9J6EA41_RHIMP</name>
<keyword evidence="2" id="KW-0812">Transmembrane</keyword>
<dbReference type="AlphaFoldDB" id="A0A9J6EA41"/>
<evidence type="ECO:0000313" key="3">
    <source>
        <dbReference type="EMBL" id="KAH8031156.1"/>
    </source>
</evidence>
<dbReference type="EMBL" id="JABSTU010000005">
    <property type="protein sequence ID" value="KAH8031156.1"/>
    <property type="molecule type" value="Genomic_DNA"/>
</dbReference>